<dbReference type="Gene3D" id="3.30.1140.32">
    <property type="entry name" value="Ribosomal protein S3, C-terminal domain"/>
    <property type="match status" value="1"/>
</dbReference>
<dbReference type="AlphaFoldDB" id="F2LXT6"/>
<reference evidence="11 12" key="1">
    <citation type="journal article" date="2011" name="Stand. Genomic Sci.">
        <title>Complete genome sequence of the thermophilic sulfur-reducer Hippea maritima type strain (MH(2)).</title>
        <authorList>
            <person name="Huntemann M."/>
            <person name="Lu M."/>
            <person name="Nolan M."/>
            <person name="Lapidus A."/>
            <person name="Lucas S."/>
            <person name="Hammon N."/>
            <person name="Deshpande S."/>
            <person name="Cheng J.F."/>
            <person name="Tapia R."/>
            <person name="Han C."/>
            <person name="Goodwin L."/>
            <person name="Pitluck S."/>
            <person name="Liolios K."/>
            <person name="Pagani I."/>
            <person name="Ivanova N."/>
            <person name="Ovchinikova G."/>
            <person name="Pati A."/>
            <person name="Chen A."/>
            <person name="Palaniappan K."/>
            <person name="Land M."/>
            <person name="Hauser L."/>
            <person name="Jeffries C.D."/>
            <person name="Detter J.C."/>
            <person name="Brambilla E.M."/>
            <person name="Rohde M."/>
            <person name="Spring S."/>
            <person name="Goker M."/>
            <person name="Woyke T."/>
            <person name="Bristow J."/>
            <person name="Eisen J.A."/>
            <person name="Markowitz V."/>
            <person name="Hugenholtz P."/>
            <person name="Kyrpides N.C."/>
            <person name="Klenk H.P."/>
            <person name="Mavromatis K."/>
        </authorList>
    </citation>
    <scope>NUCLEOTIDE SEQUENCE [LARGE SCALE GENOMIC DNA]</scope>
    <source>
        <strain evidence="12">ATCC 700847 / DSM 10411 / MH2</strain>
    </source>
</reference>
<dbReference type="SMART" id="SM00322">
    <property type="entry name" value="KH"/>
    <property type="match status" value="1"/>
</dbReference>
<dbReference type="FunFam" id="3.30.300.20:FF:000001">
    <property type="entry name" value="30S ribosomal protein S3"/>
    <property type="match status" value="1"/>
</dbReference>
<dbReference type="EMBL" id="CP002606">
    <property type="protein sequence ID" value="AEA34327.1"/>
    <property type="molecule type" value="Genomic_DNA"/>
</dbReference>
<keyword evidence="2 8" id="KW-0699">rRNA-binding</keyword>
<dbReference type="PANTHER" id="PTHR11760:SF19">
    <property type="entry name" value="SMALL RIBOSOMAL SUBUNIT PROTEIN US3C"/>
    <property type="match status" value="1"/>
</dbReference>
<dbReference type="CDD" id="cd02412">
    <property type="entry name" value="KH-II_30S_S3"/>
    <property type="match status" value="1"/>
</dbReference>
<dbReference type="InParanoid" id="F2LXT6"/>
<dbReference type="Pfam" id="PF07650">
    <property type="entry name" value="KH_2"/>
    <property type="match status" value="1"/>
</dbReference>
<dbReference type="InterPro" id="IPR004044">
    <property type="entry name" value="KH_dom_type_2"/>
</dbReference>
<dbReference type="PROSITE" id="PS00548">
    <property type="entry name" value="RIBOSOMAL_S3"/>
    <property type="match status" value="1"/>
</dbReference>
<evidence type="ECO:0000256" key="8">
    <source>
        <dbReference type="HAMAP-Rule" id="MF_01309"/>
    </source>
</evidence>
<dbReference type="GO" id="GO:0003735">
    <property type="term" value="F:structural constituent of ribosome"/>
    <property type="evidence" value="ECO:0007669"/>
    <property type="project" value="InterPro"/>
</dbReference>
<dbReference type="Pfam" id="PF00189">
    <property type="entry name" value="Ribosomal_S3_C"/>
    <property type="match status" value="1"/>
</dbReference>
<dbReference type="FunCoup" id="F2LXT6">
    <property type="interactions" value="527"/>
</dbReference>
<dbReference type="GO" id="GO:0019843">
    <property type="term" value="F:rRNA binding"/>
    <property type="evidence" value="ECO:0007669"/>
    <property type="project" value="UniProtKB-UniRule"/>
</dbReference>
<dbReference type="GO" id="GO:0022627">
    <property type="term" value="C:cytosolic small ribosomal subunit"/>
    <property type="evidence" value="ECO:0007669"/>
    <property type="project" value="TreeGrafter"/>
</dbReference>
<dbReference type="InterPro" id="IPR009019">
    <property type="entry name" value="KH_sf_prok-type"/>
</dbReference>
<evidence type="ECO:0000256" key="4">
    <source>
        <dbReference type="ARBA" id="ARBA00022980"/>
    </source>
</evidence>
<dbReference type="HAMAP" id="MF_01309_B">
    <property type="entry name" value="Ribosomal_uS3_B"/>
    <property type="match status" value="1"/>
</dbReference>
<evidence type="ECO:0000256" key="2">
    <source>
        <dbReference type="ARBA" id="ARBA00022730"/>
    </source>
</evidence>
<evidence type="ECO:0000313" key="11">
    <source>
        <dbReference type="EMBL" id="AEA34327.1"/>
    </source>
</evidence>
<accession>F2LXT6</accession>
<dbReference type="PANTHER" id="PTHR11760">
    <property type="entry name" value="30S/40S RIBOSOMAL PROTEIN S3"/>
    <property type="match status" value="1"/>
</dbReference>
<proteinExistence type="inferred from homology"/>
<keyword evidence="3 8" id="KW-0694">RNA-binding</keyword>
<evidence type="ECO:0000256" key="3">
    <source>
        <dbReference type="ARBA" id="ARBA00022884"/>
    </source>
</evidence>
<evidence type="ECO:0000259" key="10">
    <source>
        <dbReference type="PROSITE" id="PS50823"/>
    </source>
</evidence>
<evidence type="ECO:0000256" key="9">
    <source>
        <dbReference type="RuleBase" id="RU003624"/>
    </source>
</evidence>
<dbReference type="SUPFAM" id="SSF54814">
    <property type="entry name" value="Prokaryotic type KH domain (KH-domain type II)"/>
    <property type="match status" value="1"/>
</dbReference>
<evidence type="ECO:0000313" key="12">
    <source>
        <dbReference type="Proteomes" id="UP000008139"/>
    </source>
</evidence>
<dbReference type="InterPro" id="IPR004087">
    <property type="entry name" value="KH_dom"/>
</dbReference>
<dbReference type="RefSeq" id="WP_013682359.1">
    <property type="nucleotide sequence ID" value="NC_015318.1"/>
</dbReference>
<dbReference type="InterPro" id="IPR001351">
    <property type="entry name" value="Ribosomal_uS3_C"/>
</dbReference>
<keyword evidence="5 8" id="KW-0687">Ribonucleoprotein</keyword>
<dbReference type="InterPro" id="IPR005704">
    <property type="entry name" value="Ribosomal_uS3_bac-typ"/>
</dbReference>
<dbReference type="eggNOG" id="COG0092">
    <property type="taxonomic scope" value="Bacteria"/>
</dbReference>
<evidence type="ECO:0000256" key="6">
    <source>
        <dbReference type="ARBA" id="ARBA00024998"/>
    </source>
</evidence>
<dbReference type="GO" id="GO:0003729">
    <property type="term" value="F:mRNA binding"/>
    <property type="evidence" value="ECO:0007669"/>
    <property type="project" value="UniProtKB-UniRule"/>
</dbReference>
<dbReference type="STRING" id="760142.Hipma_1371"/>
<protein>
    <recommendedName>
        <fullName evidence="7 8">Small ribosomal subunit protein uS3</fullName>
    </recommendedName>
</protein>
<evidence type="ECO:0000256" key="1">
    <source>
        <dbReference type="ARBA" id="ARBA00010761"/>
    </source>
</evidence>
<dbReference type="HOGENOM" id="CLU_058591_0_2_7"/>
<dbReference type="InterPro" id="IPR057258">
    <property type="entry name" value="Ribosomal_uS3"/>
</dbReference>
<dbReference type="OrthoDB" id="9806396at2"/>
<feature type="domain" description="KH type-2" evidence="10">
    <location>
        <begin position="38"/>
        <end position="106"/>
    </location>
</feature>
<dbReference type="NCBIfam" id="TIGR01009">
    <property type="entry name" value="rpsC_bact"/>
    <property type="match status" value="1"/>
</dbReference>
<dbReference type="SUPFAM" id="SSF54821">
    <property type="entry name" value="Ribosomal protein S3 C-terminal domain"/>
    <property type="match status" value="1"/>
</dbReference>
<reference evidence="12" key="2">
    <citation type="submission" date="2011-03" db="EMBL/GenBank/DDBJ databases">
        <title>The complete genome of Hippea maritima DSM 10411.</title>
        <authorList>
            <consortium name="US DOE Joint Genome Institute (JGI-PGF)"/>
            <person name="Lucas S."/>
            <person name="Copeland A."/>
            <person name="Lapidus A."/>
            <person name="Bruce D."/>
            <person name="Goodwin L."/>
            <person name="Pitluck S."/>
            <person name="Peters L."/>
            <person name="Kyrpides N."/>
            <person name="Mavromatis K."/>
            <person name="Pagani I."/>
            <person name="Ivanova N."/>
            <person name="Mikhailova N."/>
            <person name="Lu M."/>
            <person name="Detter J.C."/>
            <person name="Tapia R."/>
            <person name="Han C."/>
            <person name="Land M."/>
            <person name="Hauser L."/>
            <person name="Markowitz V."/>
            <person name="Cheng J.-F."/>
            <person name="Hugenholtz P."/>
            <person name="Woyke T."/>
            <person name="Wu D."/>
            <person name="Spring S."/>
            <person name="Schroeder M."/>
            <person name="Brambilla E."/>
            <person name="Klenk H.-P."/>
            <person name="Eisen J.A."/>
        </authorList>
    </citation>
    <scope>NUCLEOTIDE SEQUENCE [LARGE SCALE GENOMIC DNA]</scope>
    <source>
        <strain evidence="12">ATCC 700847 / DSM 10411 / MH2</strain>
    </source>
</reference>
<dbReference type="InterPro" id="IPR036419">
    <property type="entry name" value="Ribosomal_S3_C_sf"/>
</dbReference>
<sequence length="209" mass="23593">MGQKVNPIGLRLGITKTWTSRWYAERDFKDKFLEDQKIKKAIKSKVYYAGISKIEIERKRNKMTVNIYAAMPGIIIGRKGAEVEKLKEYIKTLTDSNVTINVRDVSVPEKDAQLVAENIALQIEKRMPYRRVMKRAAYLALKKGAKGIKIQISGKLGGAEMARTEWIKEGRVPLSTLRADIDYGFAESLTQAGVIGIKVWVFNGMVSPK</sequence>
<dbReference type="PROSITE" id="PS50823">
    <property type="entry name" value="KH_TYPE_2"/>
    <property type="match status" value="1"/>
</dbReference>
<comment type="similarity">
    <text evidence="1 8 9">Belongs to the universal ribosomal protein uS3 family.</text>
</comment>
<organism evidence="11 12">
    <name type="scientific">Hippea maritima (strain ATCC 700847 / DSM 10411 / MH2)</name>
    <dbReference type="NCBI Taxonomy" id="760142"/>
    <lineage>
        <taxon>Bacteria</taxon>
        <taxon>Pseudomonadati</taxon>
        <taxon>Campylobacterota</taxon>
        <taxon>Desulfurellia</taxon>
        <taxon>Desulfurellales</taxon>
        <taxon>Hippeaceae</taxon>
        <taxon>Hippea</taxon>
    </lineage>
</organism>
<dbReference type="InterPro" id="IPR018280">
    <property type="entry name" value="Ribosomal_uS3_CS"/>
</dbReference>
<dbReference type="KEGG" id="hmr:Hipma_1371"/>
<name>F2LXT6_HIPMA</name>
<gene>
    <name evidence="8" type="primary">rpsC</name>
    <name evidence="11" type="ordered locus">Hipma_1371</name>
</gene>
<dbReference type="Gene3D" id="3.30.300.20">
    <property type="match status" value="1"/>
</dbReference>
<dbReference type="Proteomes" id="UP000008139">
    <property type="component" value="Chromosome"/>
</dbReference>
<evidence type="ECO:0000256" key="7">
    <source>
        <dbReference type="ARBA" id="ARBA00035257"/>
    </source>
</evidence>
<keyword evidence="4 8" id="KW-0689">Ribosomal protein</keyword>
<keyword evidence="12" id="KW-1185">Reference proteome</keyword>
<evidence type="ECO:0000256" key="5">
    <source>
        <dbReference type="ARBA" id="ARBA00023274"/>
    </source>
</evidence>
<comment type="subunit">
    <text evidence="8">Part of the 30S ribosomal subunit. Forms a tight complex with proteins S10 and S14.</text>
</comment>
<comment type="function">
    <text evidence="6 8">Binds the lower part of the 30S subunit head. Binds mRNA in the 70S ribosome, positioning it for translation.</text>
</comment>
<dbReference type="InterPro" id="IPR015946">
    <property type="entry name" value="KH_dom-like_a/b"/>
</dbReference>
<dbReference type="GO" id="GO:0006412">
    <property type="term" value="P:translation"/>
    <property type="evidence" value="ECO:0007669"/>
    <property type="project" value="UniProtKB-UniRule"/>
</dbReference>